<feature type="binding site" evidence="6">
    <location>
        <position position="313"/>
    </location>
    <ligand>
        <name>hybrid [4Fe-2O-2S] cluster</name>
        <dbReference type="ChEBI" id="CHEBI:60519"/>
    </ligand>
</feature>
<feature type="binding site" evidence="6">
    <location>
        <position position="436"/>
    </location>
    <ligand>
        <name>hybrid [4Fe-2O-2S] cluster</name>
        <dbReference type="ChEBI" id="CHEBI:60519"/>
    </ligand>
</feature>
<keyword evidence="5 6" id="KW-0411">Iron-sulfur</keyword>
<feature type="binding site" evidence="6">
    <location>
        <position position="461"/>
    </location>
    <ligand>
        <name>hybrid [4Fe-2O-2S] cluster</name>
        <dbReference type="ChEBI" id="CHEBI:60519"/>
    </ligand>
</feature>
<feature type="binding site" evidence="6">
    <location>
        <position position="244"/>
    </location>
    <ligand>
        <name>hybrid [4Fe-2O-2S] cluster</name>
        <dbReference type="ChEBI" id="CHEBI:60519"/>
    </ligand>
</feature>
<feature type="binding site" evidence="6">
    <location>
        <position position="15"/>
    </location>
    <ligand>
        <name>[4Fe-4S] cluster</name>
        <dbReference type="ChEBI" id="CHEBI:49883"/>
    </ligand>
</feature>
<comment type="caution">
    <text evidence="7">The sequence shown here is derived from an EMBL/GenBank/DDBJ whole genome shotgun (WGS) entry which is preliminary data.</text>
</comment>
<dbReference type="SUPFAM" id="SSF56821">
    <property type="entry name" value="Prismane protein-like"/>
    <property type="match status" value="1"/>
</dbReference>
<feature type="binding site" evidence="6">
    <location>
        <position position="6"/>
    </location>
    <ligand>
        <name>[4Fe-4S] cluster</name>
        <dbReference type="ChEBI" id="CHEBI:49883"/>
    </ligand>
</feature>
<dbReference type="GO" id="GO:0046872">
    <property type="term" value="F:metal ion binding"/>
    <property type="evidence" value="ECO:0007669"/>
    <property type="project" value="UniProtKB-KW"/>
</dbReference>
<dbReference type="HAMAP" id="MF_00069">
    <property type="entry name" value="Hydroxylam_reduct"/>
    <property type="match status" value="1"/>
</dbReference>
<dbReference type="GO" id="GO:0004601">
    <property type="term" value="F:peroxidase activity"/>
    <property type="evidence" value="ECO:0007669"/>
    <property type="project" value="TreeGrafter"/>
</dbReference>
<organism evidence="7 8">
    <name type="scientific">Dulcicalothrix desertica PCC 7102</name>
    <dbReference type="NCBI Taxonomy" id="232991"/>
    <lineage>
        <taxon>Bacteria</taxon>
        <taxon>Bacillati</taxon>
        <taxon>Cyanobacteriota</taxon>
        <taxon>Cyanophyceae</taxon>
        <taxon>Nostocales</taxon>
        <taxon>Calotrichaceae</taxon>
        <taxon>Dulcicalothrix</taxon>
    </lineage>
</organism>
<keyword evidence="4 6" id="KW-0408">Iron</keyword>
<comment type="cofactor">
    <cofactor evidence="6">
        <name>[4Fe-4S] cluster</name>
        <dbReference type="ChEBI" id="CHEBI:49883"/>
    </cofactor>
    <text evidence="6">Binds 1 [4Fe-4S] cluster.</text>
</comment>
<dbReference type="Gene3D" id="1.20.1270.20">
    <property type="match status" value="2"/>
</dbReference>
<evidence type="ECO:0000313" key="7">
    <source>
        <dbReference type="EMBL" id="RUT03091.1"/>
    </source>
</evidence>
<dbReference type="GO" id="GO:0042542">
    <property type="term" value="P:response to hydrogen peroxide"/>
    <property type="evidence" value="ECO:0007669"/>
    <property type="project" value="TreeGrafter"/>
</dbReference>
<keyword evidence="3 6" id="KW-0560">Oxidoreductase</keyword>
<keyword evidence="6" id="KW-0004">4Fe-4S</keyword>
<evidence type="ECO:0000313" key="8">
    <source>
        <dbReference type="Proteomes" id="UP000271624"/>
    </source>
</evidence>
<evidence type="ECO:0000256" key="3">
    <source>
        <dbReference type="ARBA" id="ARBA00023002"/>
    </source>
</evidence>
<comment type="cofactor">
    <cofactor evidence="6">
        <name>hybrid [4Fe-2O-2S] cluster</name>
        <dbReference type="ChEBI" id="CHEBI:60519"/>
    </cofactor>
    <text evidence="6">Binds 1 hybrid [4Fe-2O-2S] cluster.</text>
</comment>
<gene>
    <name evidence="6 7" type="primary">hcp</name>
    <name evidence="7" type="ORF">DSM106972_053990</name>
</gene>
<dbReference type="NCBIfam" id="NF003658">
    <property type="entry name" value="PRK05290.1"/>
    <property type="match status" value="1"/>
</dbReference>
<dbReference type="EMBL" id="RSCL01000014">
    <property type="protein sequence ID" value="RUT03091.1"/>
    <property type="molecule type" value="Genomic_DNA"/>
</dbReference>
<dbReference type="InterPro" id="IPR010048">
    <property type="entry name" value="Hydroxylam_reduct"/>
</dbReference>
<dbReference type="EC" id="1.7.99.1" evidence="6"/>
<protein>
    <recommendedName>
        <fullName evidence="6">Hydroxylamine reductase</fullName>
        <ecNumber evidence="6">1.7.99.1</ecNumber>
    </recommendedName>
    <alternativeName>
        <fullName evidence="6">Hybrid-cluster protein</fullName>
        <shortName evidence="6">HCP</shortName>
    </alternativeName>
    <alternativeName>
        <fullName evidence="6">Prismane protein</fullName>
    </alternativeName>
</protein>
<keyword evidence="2 6" id="KW-0479">Metal-binding</keyword>
<evidence type="ECO:0000256" key="4">
    <source>
        <dbReference type="ARBA" id="ARBA00023004"/>
    </source>
</evidence>
<dbReference type="GO" id="GO:0050418">
    <property type="term" value="F:hydroxylamine reductase activity"/>
    <property type="evidence" value="ECO:0007669"/>
    <property type="project" value="UniProtKB-UniRule"/>
</dbReference>
<feature type="binding site" evidence="6">
    <location>
        <position position="3"/>
    </location>
    <ligand>
        <name>[4Fe-4S] cluster</name>
        <dbReference type="ChEBI" id="CHEBI:49883"/>
    </ligand>
</feature>
<dbReference type="PANTHER" id="PTHR30109:SF0">
    <property type="entry name" value="HYDROXYLAMINE REDUCTASE"/>
    <property type="match status" value="1"/>
</dbReference>
<name>A0A433VAF9_9CYAN</name>
<dbReference type="InterPro" id="IPR016099">
    <property type="entry name" value="Prismane-like_a/b-sand"/>
</dbReference>
<feature type="binding site" evidence="6">
    <location>
        <position position="495"/>
    </location>
    <ligand>
        <name>hybrid [4Fe-2O-2S] cluster</name>
        <dbReference type="ChEBI" id="CHEBI:60519"/>
    </ligand>
</feature>
<dbReference type="NCBIfam" id="TIGR01703">
    <property type="entry name" value="hybrid_clust"/>
    <property type="match status" value="1"/>
</dbReference>
<dbReference type="InterPro" id="IPR004137">
    <property type="entry name" value="HCP/CODH"/>
</dbReference>
<proteinExistence type="inferred from homology"/>
<feature type="binding site" evidence="6">
    <location>
        <position position="268"/>
    </location>
    <ligand>
        <name>hybrid [4Fe-2O-2S] cluster</name>
        <dbReference type="ChEBI" id="CHEBI:60519"/>
    </ligand>
</feature>
<dbReference type="AlphaFoldDB" id="A0A433VAF9"/>
<dbReference type="CDD" id="cd01914">
    <property type="entry name" value="HCP"/>
    <property type="match status" value="1"/>
</dbReference>
<dbReference type="OrthoDB" id="9761526at2"/>
<feature type="binding site" description="via persulfide group" evidence="6">
    <location>
        <position position="408"/>
    </location>
    <ligand>
        <name>hybrid [4Fe-2O-2S] cluster</name>
        <dbReference type="ChEBI" id="CHEBI:60519"/>
    </ligand>
</feature>
<comment type="subcellular location">
    <subcellularLocation>
        <location evidence="6">Cytoplasm</location>
    </subcellularLocation>
</comment>
<dbReference type="PANTHER" id="PTHR30109">
    <property type="entry name" value="HYDROXYLAMINE REDUCTASE"/>
    <property type="match status" value="1"/>
</dbReference>
<comment type="function">
    <text evidence="6">Catalyzes the reduction of hydroxylamine to form NH(3) and H(2)O.</text>
</comment>
<evidence type="ECO:0000256" key="5">
    <source>
        <dbReference type="ARBA" id="ARBA00023014"/>
    </source>
</evidence>
<dbReference type="GO" id="GO:0005737">
    <property type="term" value="C:cytoplasm"/>
    <property type="evidence" value="ECO:0007669"/>
    <property type="project" value="UniProtKB-SubCell"/>
</dbReference>
<dbReference type="FunFam" id="3.40.50.2030:FF:000001">
    <property type="entry name" value="Hydroxylamine reductase"/>
    <property type="match status" value="1"/>
</dbReference>
<reference evidence="7" key="1">
    <citation type="submission" date="2018-12" db="EMBL/GenBank/DDBJ databases">
        <authorList>
            <person name="Will S."/>
            <person name="Neumann-Schaal M."/>
            <person name="Henke P."/>
        </authorList>
    </citation>
    <scope>NUCLEOTIDE SEQUENCE</scope>
    <source>
        <strain evidence="7">PCC 7102</strain>
    </source>
</reference>
<accession>A0A433VAF9</accession>
<dbReference type="GO" id="GO:0051539">
    <property type="term" value="F:4 iron, 4 sulfur cluster binding"/>
    <property type="evidence" value="ECO:0007669"/>
    <property type="project" value="UniProtKB-KW"/>
</dbReference>
<dbReference type="FunFam" id="1.20.1270.20:FF:000001">
    <property type="entry name" value="Hydroxylamine reductase"/>
    <property type="match status" value="1"/>
</dbReference>
<evidence type="ECO:0000256" key="2">
    <source>
        <dbReference type="ARBA" id="ARBA00022723"/>
    </source>
</evidence>
<keyword evidence="8" id="KW-1185">Reference proteome</keyword>
<dbReference type="InterPro" id="IPR011254">
    <property type="entry name" value="Prismane-like_sf"/>
</dbReference>
<feature type="modified residue" description="Cysteine persulfide" evidence="6">
    <location>
        <position position="408"/>
    </location>
</feature>
<comment type="catalytic activity">
    <reaction evidence="6">
        <text>A + NH4(+) + H2O = hydroxylamine + AH2 + H(+)</text>
        <dbReference type="Rhea" id="RHEA:22052"/>
        <dbReference type="ChEBI" id="CHEBI:13193"/>
        <dbReference type="ChEBI" id="CHEBI:15377"/>
        <dbReference type="ChEBI" id="CHEBI:15378"/>
        <dbReference type="ChEBI" id="CHEBI:15429"/>
        <dbReference type="ChEBI" id="CHEBI:17499"/>
        <dbReference type="ChEBI" id="CHEBI:28938"/>
        <dbReference type="EC" id="1.7.99.1"/>
    </reaction>
</comment>
<dbReference type="InterPro" id="IPR016100">
    <property type="entry name" value="Prismane_a-bundle"/>
</dbReference>
<sequence length="559" mass="61579">MFCEQCEQTASGQGCHQWGACGKSPEVNGVHDLLIYCLRGLAPVALGAHKLGISTHNIDVFTCEAMFATMTNVNFDQKRLNDYVRRAIAYREQLKLQIQQATGVAQTWSDISCYQPNFDDSLAEQGQDITLKFISQSGTNVDIFSLKLTVLYGLKGVASYAFHAQELGQEDERVYKFCYEALANLDNQDLSLDHWVNLALKVGEINLLTMELLDAGHTSTYGHPVPTLVDLHAKAGKAILVSGHDIPQLEAILKQTVGTSITVYTHGELLPAHGYPRLKQTYPHLYGHYGTAWQNQTKEFAKFPGAIIITTNCLMPPHANYEDKLFSIGPVGYPGLNYLNAGVDGSIDFAPAIRKALELPEFREDEVTNVPRQVTTGFARNAILSVADQIITAVKAGQIRHFFLIGGCDGAKPDRNYYTELVEKVPNDCIILTLACGKFRFFDKDLGDIGGIPRLLDVGQCNDAYSAIQIALALANAFEVDVNELPLSMILSWYEQKAVAILLTLLYLGIKDIRLGPTLPAFISPNVFKLLSQKYNLQPITKPDADLAACLAPESYALQ</sequence>
<keyword evidence="1 6" id="KW-0963">Cytoplasm</keyword>
<dbReference type="Proteomes" id="UP000271624">
    <property type="component" value="Unassembled WGS sequence"/>
</dbReference>
<evidence type="ECO:0000256" key="6">
    <source>
        <dbReference type="HAMAP-Rule" id="MF_00069"/>
    </source>
</evidence>
<feature type="binding site" evidence="6">
    <location>
        <position position="21"/>
    </location>
    <ligand>
        <name>[4Fe-4S] cluster</name>
        <dbReference type="ChEBI" id="CHEBI:49883"/>
    </ligand>
</feature>
<evidence type="ECO:0000256" key="1">
    <source>
        <dbReference type="ARBA" id="ARBA00022490"/>
    </source>
</evidence>
<feature type="binding site" evidence="6">
    <location>
        <position position="497"/>
    </location>
    <ligand>
        <name>hybrid [4Fe-2O-2S] cluster</name>
        <dbReference type="ChEBI" id="CHEBI:60519"/>
    </ligand>
</feature>
<reference evidence="7" key="2">
    <citation type="journal article" date="2019" name="Genome Biol. Evol.">
        <title>Day and night: Metabolic profiles and evolutionary relationships of six axenic non-marine cyanobacteria.</title>
        <authorList>
            <person name="Will S.E."/>
            <person name="Henke P."/>
            <person name="Boedeker C."/>
            <person name="Huang S."/>
            <person name="Brinkmann H."/>
            <person name="Rohde M."/>
            <person name="Jarek M."/>
            <person name="Friedl T."/>
            <person name="Seufert S."/>
            <person name="Schumacher M."/>
            <person name="Overmann J."/>
            <person name="Neumann-Schaal M."/>
            <person name="Petersen J."/>
        </authorList>
    </citation>
    <scope>NUCLEOTIDE SEQUENCE [LARGE SCALE GENOMIC DNA]</scope>
    <source>
        <strain evidence="7">PCC 7102</strain>
    </source>
</reference>
<dbReference type="Pfam" id="PF03063">
    <property type="entry name" value="Prismane"/>
    <property type="match status" value="1"/>
</dbReference>
<dbReference type="PIRSF" id="PIRSF000076">
    <property type="entry name" value="HCP"/>
    <property type="match status" value="1"/>
</dbReference>
<dbReference type="Gene3D" id="3.40.50.2030">
    <property type="match status" value="2"/>
</dbReference>
<comment type="similarity">
    <text evidence="6">Belongs to the HCP family.</text>
</comment>
<dbReference type="RefSeq" id="WP_127083689.1">
    <property type="nucleotide sequence ID" value="NZ_RSCL01000014.1"/>
</dbReference>